<dbReference type="AlphaFoldDB" id="A0A549T688"/>
<evidence type="ECO:0000313" key="1">
    <source>
        <dbReference type="EMBL" id="TRL37389.1"/>
    </source>
</evidence>
<sequence>MNPSLAIWPDAEALNKLQALDDPDEVLSGRRLRPITQPGERRAISAVADSDQCLQFGDRPLLNSLDEILVGLLSSAREPPDISMP</sequence>
<proteinExistence type="predicted"/>
<comment type="caution">
    <text evidence="1">The sequence shown here is derived from an EMBL/GenBank/DDBJ whole genome shotgun (WGS) entry which is preliminary data.</text>
</comment>
<dbReference type="RefSeq" id="WP_142861686.1">
    <property type="nucleotide sequence ID" value="NZ_VJMF01000012.1"/>
</dbReference>
<name>A0A549T688_METSR</name>
<reference evidence="1 2" key="1">
    <citation type="submission" date="2019-07" db="EMBL/GenBank/DDBJ databases">
        <title>Ln-dependent methylotrophs.</title>
        <authorList>
            <person name="Tani A."/>
        </authorList>
    </citation>
    <scope>NUCLEOTIDE SEQUENCE [LARGE SCALE GENOMIC DNA]</scope>
    <source>
        <strain evidence="1 2">SM89A</strain>
    </source>
</reference>
<organism evidence="1 2">
    <name type="scientific">Methylosinus sporium</name>
    <dbReference type="NCBI Taxonomy" id="428"/>
    <lineage>
        <taxon>Bacteria</taxon>
        <taxon>Pseudomonadati</taxon>
        <taxon>Pseudomonadota</taxon>
        <taxon>Alphaproteobacteria</taxon>
        <taxon>Hyphomicrobiales</taxon>
        <taxon>Methylocystaceae</taxon>
        <taxon>Methylosinus</taxon>
    </lineage>
</organism>
<dbReference type="EMBL" id="VJMF01000012">
    <property type="protein sequence ID" value="TRL37389.1"/>
    <property type="molecule type" value="Genomic_DNA"/>
</dbReference>
<accession>A0A549T688</accession>
<protein>
    <submittedName>
        <fullName evidence="1">Uncharacterized protein</fullName>
    </submittedName>
</protein>
<dbReference type="Proteomes" id="UP000316781">
    <property type="component" value="Unassembled WGS sequence"/>
</dbReference>
<gene>
    <name evidence="1" type="ORF">FM996_02490</name>
</gene>
<evidence type="ECO:0000313" key="2">
    <source>
        <dbReference type="Proteomes" id="UP000316781"/>
    </source>
</evidence>